<dbReference type="Pfam" id="PF01694">
    <property type="entry name" value="Rhomboid"/>
    <property type="match status" value="1"/>
</dbReference>
<dbReference type="EMBL" id="CAXJRC010000011">
    <property type="protein sequence ID" value="CAL2105973.1"/>
    <property type="molecule type" value="Genomic_DNA"/>
</dbReference>
<sequence>MSDIGTVGLLIIISNVIFSYKGFEDWQFIDKYKFRVKDILIRKDYKRIISSGFLHVNWTHLLFNMFSFYSFARILEQQLGSLIFSLIYFVSLIAGNLLALFIHRNHSNYSAVGASGAVSGIIFAAIALFPDIRLGILFLPIGIPSWLFGLLYISYTLYSIKSQNDNIGHEAHLGGAILGMITAIILYPSSLSINYVPILLTLIPTLIFVFFIIYKPDFLLLKKPFLTKQKGYETIDDKYNTQKVMDQKEFDVLLEKINKKGIDNLTAKEKQKLDEYSRNYRK</sequence>
<feature type="transmembrane region" description="Helical" evidence="7">
    <location>
        <begin position="170"/>
        <end position="189"/>
    </location>
</feature>
<keyword evidence="5 7" id="KW-1133">Transmembrane helix</keyword>
<comment type="subcellular location">
    <subcellularLocation>
        <location evidence="1">Membrane</location>
        <topology evidence="1">Multi-pass membrane protein</topology>
    </subcellularLocation>
</comment>
<evidence type="ECO:0000256" key="7">
    <source>
        <dbReference type="SAM" id="Phobius"/>
    </source>
</evidence>
<dbReference type="Gene3D" id="1.20.1540.10">
    <property type="entry name" value="Rhomboid-like"/>
    <property type="match status" value="1"/>
</dbReference>
<dbReference type="GO" id="GO:0008233">
    <property type="term" value="F:peptidase activity"/>
    <property type="evidence" value="ECO:0007669"/>
    <property type="project" value="UniProtKB-KW"/>
</dbReference>
<comment type="similarity">
    <text evidence="2">Belongs to the peptidase S54 family.</text>
</comment>
<feature type="domain" description="Peptidase S54 rhomboid" evidence="8">
    <location>
        <begin position="44"/>
        <end position="188"/>
    </location>
</feature>
<dbReference type="InterPro" id="IPR050925">
    <property type="entry name" value="Rhomboid_protease_S54"/>
</dbReference>
<keyword evidence="11" id="KW-1185">Reference proteome</keyword>
<evidence type="ECO:0000313" key="11">
    <source>
        <dbReference type="Proteomes" id="UP001497602"/>
    </source>
</evidence>
<feature type="transmembrane region" description="Helical" evidence="7">
    <location>
        <begin position="52"/>
        <end position="72"/>
    </location>
</feature>
<dbReference type="Pfam" id="PF20216">
    <property type="entry name" value="DUF6576"/>
    <property type="match status" value="1"/>
</dbReference>
<keyword evidence="10" id="KW-0645">Protease</keyword>
<feature type="transmembrane region" description="Helical" evidence="7">
    <location>
        <begin position="6"/>
        <end position="23"/>
    </location>
</feature>
<evidence type="ECO:0000256" key="1">
    <source>
        <dbReference type="ARBA" id="ARBA00004141"/>
    </source>
</evidence>
<feature type="domain" description="DUF6576" evidence="9">
    <location>
        <begin position="233"/>
        <end position="279"/>
    </location>
</feature>
<dbReference type="GO" id="GO:0006508">
    <property type="term" value="P:proteolysis"/>
    <property type="evidence" value="ECO:0007669"/>
    <property type="project" value="UniProtKB-KW"/>
</dbReference>
<proteinExistence type="inferred from homology"/>
<evidence type="ECO:0000313" key="10">
    <source>
        <dbReference type="EMBL" id="CAL2105973.1"/>
    </source>
</evidence>
<accession>A0ABP1F8J2</accession>
<evidence type="ECO:0000256" key="5">
    <source>
        <dbReference type="ARBA" id="ARBA00022989"/>
    </source>
</evidence>
<reference evidence="10 11" key="1">
    <citation type="submission" date="2024-05" db="EMBL/GenBank/DDBJ databases">
        <authorList>
            <person name="Duchaud E."/>
        </authorList>
    </citation>
    <scope>NUCLEOTIDE SEQUENCE [LARGE SCALE GENOMIC DNA]</scope>
    <source>
        <strain evidence="10">Ena-SAMPLE-TAB-13-05-2024-13:56:06:370-140305</strain>
    </source>
</reference>
<organism evidence="10 11">
    <name type="scientific">Tenacibaculum vairaonense</name>
    <dbReference type="NCBI Taxonomy" id="3137860"/>
    <lineage>
        <taxon>Bacteria</taxon>
        <taxon>Pseudomonadati</taxon>
        <taxon>Bacteroidota</taxon>
        <taxon>Flavobacteriia</taxon>
        <taxon>Flavobacteriales</taxon>
        <taxon>Flavobacteriaceae</taxon>
        <taxon>Tenacibaculum</taxon>
    </lineage>
</organism>
<gene>
    <name evidence="10" type="ORF">T190115A13A_10129</name>
</gene>
<feature type="transmembrane region" description="Helical" evidence="7">
    <location>
        <begin position="135"/>
        <end position="158"/>
    </location>
</feature>
<name>A0ABP1F8J2_9FLAO</name>
<dbReference type="RefSeq" id="WP_348737793.1">
    <property type="nucleotide sequence ID" value="NZ_CAXJRC010000011.1"/>
</dbReference>
<feature type="transmembrane region" description="Helical" evidence="7">
    <location>
        <begin position="78"/>
        <end position="102"/>
    </location>
</feature>
<feature type="transmembrane region" description="Helical" evidence="7">
    <location>
        <begin position="195"/>
        <end position="214"/>
    </location>
</feature>
<keyword evidence="6 7" id="KW-0472">Membrane</keyword>
<feature type="transmembrane region" description="Helical" evidence="7">
    <location>
        <begin position="109"/>
        <end position="129"/>
    </location>
</feature>
<dbReference type="SUPFAM" id="SSF144091">
    <property type="entry name" value="Rhomboid-like"/>
    <property type="match status" value="1"/>
</dbReference>
<comment type="caution">
    <text evidence="10">The sequence shown here is derived from an EMBL/GenBank/DDBJ whole genome shotgun (WGS) entry which is preliminary data.</text>
</comment>
<dbReference type="InterPro" id="IPR046483">
    <property type="entry name" value="DUF6576"/>
</dbReference>
<protein>
    <submittedName>
        <fullName evidence="10">Membrane associated serine protease, rhomboid family</fullName>
    </submittedName>
</protein>
<evidence type="ECO:0000259" key="8">
    <source>
        <dbReference type="Pfam" id="PF01694"/>
    </source>
</evidence>
<evidence type="ECO:0000256" key="3">
    <source>
        <dbReference type="ARBA" id="ARBA00022692"/>
    </source>
</evidence>
<dbReference type="InterPro" id="IPR022764">
    <property type="entry name" value="Peptidase_S54_rhomboid_dom"/>
</dbReference>
<dbReference type="InterPro" id="IPR035952">
    <property type="entry name" value="Rhomboid-like_sf"/>
</dbReference>
<keyword evidence="4" id="KW-0378">Hydrolase</keyword>
<keyword evidence="3 7" id="KW-0812">Transmembrane</keyword>
<evidence type="ECO:0000256" key="2">
    <source>
        <dbReference type="ARBA" id="ARBA00009045"/>
    </source>
</evidence>
<evidence type="ECO:0000259" key="9">
    <source>
        <dbReference type="Pfam" id="PF20216"/>
    </source>
</evidence>
<evidence type="ECO:0000256" key="4">
    <source>
        <dbReference type="ARBA" id="ARBA00022801"/>
    </source>
</evidence>
<evidence type="ECO:0000256" key="6">
    <source>
        <dbReference type="ARBA" id="ARBA00023136"/>
    </source>
</evidence>
<dbReference type="Proteomes" id="UP001497602">
    <property type="component" value="Unassembled WGS sequence"/>
</dbReference>
<dbReference type="PANTHER" id="PTHR43731:SF14">
    <property type="entry name" value="PRESENILIN-ASSOCIATED RHOMBOID-LIKE PROTEIN, MITOCHONDRIAL"/>
    <property type="match status" value="1"/>
</dbReference>
<dbReference type="PANTHER" id="PTHR43731">
    <property type="entry name" value="RHOMBOID PROTEASE"/>
    <property type="match status" value="1"/>
</dbReference>